<dbReference type="Pfam" id="PF01494">
    <property type="entry name" value="FAD_binding_3"/>
    <property type="match status" value="1"/>
</dbReference>
<dbReference type="HOGENOM" id="CLU_024648_5_0_3"/>
<sequence length="417" mass="46227">MRPWQFSDALFGIKKSRRSTTGFSTQIFDKFVQRLQLVQMFDCIIIGAGPAGATAGYHLAKKGRSILILDKAKLPRYKPCGGGVSPAIKQWFDFDFTPVIENTVTQVQFTWKQGDTVTTKLNMLEPMWMVQRDRFDDFLGQQAIAVGATIQDNSEVTQIKFVQDHWQVTTSQGTFSGKYLIAADGVRGNTSRWLGLPAKNEAIGATLEITNAEATIPPQKAFFDFGSLKNGYIWAFPKSNGYTISGACFKGSIKSEDLKKQLLNYARQKGWNLEDYRYGEYALALWNGNQPLHAQNALITGEAAGILDPLIGEGIRPAILTGVKAAEAIDRALAGDNQALAGYSRIIREEWGEDMALAAKLAGLFYQFTQIAYNVAVKRPIAGQLMGRILVGDLKYRDVTEQGMQQLKKRLLPGFGW</sequence>
<accession>I4G3V8</accession>
<evidence type="ECO:0000259" key="1">
    <source>
        <dbReference type="Pfam" id="PF01494"/>
    </source>
</evidence>
<dbReference type="Proteomes" id="UP000003480">
    <property type="component" value="Unassembled WGS sequence"/>
</dbReference>
<dbReference type="PRINTS" id="PR00420">
    <property type="entry name" value="RNGMNOXGNASE"/>
</dbReference>
<feature type="domain" description="FAD-binding" evidence="1">
    <location>
        <begin position="42"/>
        <end position="205"/>
    </location>
</feature>
<proteinExistence type="predicted"/>
<dbReference type="PANTHER" id="PTHR42685">
    <property type="entry name" value="GERANYLGERANYL DIPHOSPHATE REDUCTASE"/>
    <property type="match status" value="1"/>
</dbReference>
<dbReference type="GO" id="GO:0071949">
    <property type="term" value="F:FAD binding"/>
    <property type="evidence" value="ECO:0007669"/>
    <property type="project" value="InterPro"/>
</dbReference>
<reference evidence="2 3" key="1">
    <citation type="submission" date="2012-04" db="EMBL/GenBank/DDBJ databases">
        <authorList>
            <person name="Genoscope - CEA"/>
        </authorList>
    </citation>
    <scope>NUCLEOTIDE SEQUENCE [LARGE SCALE GENOMIC DNA]</scope>
    <source>
        <strain evidence="2 3">9443</strain>
    </source>
</reference>
<organism evidence="2 3">
    <name type="scientific">Microcystis aeruginosa PCC 9443</name>
    <dbReference type="NCBI Taxonomy" id="1160281"/>
    <lineage>
        <taxon>Bacteria</taxon>
        <taxon>Bacillati</taxon>
        <taxon>Cyanobacteriota</taxon>
        <taxon>Cyanophyceae</taxon>
        <taxon>Oscillatoriophycideae</taxon>
        <taxon>Chroococcales</taxon>
        <taxon>Microcystaceae</taxon>
        <taxon>Microcystis</taxon>
    </lineage>
</organism>
<dbReference type="InterPro" id="IPR036188">
    <property type="entry name" value="FAD/NAD-bd_sf"/>
</dbReference>
<evidence type="ECO:0000313" key="3">
    <source>
        <dbReference type="Proteomes" id="UP000003480"/>
    </source>
</evidence>
<dbReference type="PANTHER" id="PTHR42685:SF22">
    <property type="entry name" value="CONDITIONED MEDIUM FACTOR RECEPTOR 1"/>
    <property type="match status" value="1"/>
</dbReference>
<evidence type="ECO:0000313" key="2">
    <source>
        <dbReference type="EMBL" id="CCI02619.1"/>
    </source>
</evidence>
<dbReference type="EMBL" id="CAIJ01000287">
    <property type="protein sequence ID" value="CCI02619.1"/>
    <property type="molecule type" value="Genomic_DNA"/>
</dbReference>
<dbReference type="AlphaFoldDB" id="I4G3V8"/>
<dbReference type="InterPro" id="IPR050407">
    <property type="entry name" value="Geranylgeranyl_reductase"/>
</dbReference>
<comment type="caution">
    <text evidence="2">The sequence shown here is derived from an EMBL/GenBank/DDBJ whole genome shotgun (WGS) entry which is preliminary data.</text>
</comment>
<dbReference type="InterPro" id="IPR011777">
    <property type="entry name" value="Geranylgeranyl_Rdtase_fam"/>
</dbReference>
<name>I4G3V8_MICAE</name>
<dbReference type="InterPro" id="IPR002938">
    <property type="entry name" value="FAD-bd"/>
</dbReference>
<dbReference type="GO" id="GO:0016628">
    <property type="term" value="F:oxidoreductase activity, acting on the CH-CH group of donors, NAD or NADP as acceptor"/>
    <property type="evidence" value="ECO:0007669"/>
    <property type="project" value="InterPro"/>
</dbReference>
<gene>
    <name evidence="2" type="ORF">MICAC_3570002</name>
</gene>
<dbReference type="SUPFAM" id="SSF51905">
    <property type="entry name" value="FAD/NAD(P)-binding domain"/>
    <property type="match status" value="1"/>
</dbReference>
<protein>
    <submittedName>
        <fullName evidence="2">Geranylgeranyl reductase</fullName>
    </submittedName>
</protein>
<dbReference type="Gene3D" id="3.50.50.60">
    <property type="entry name" value="FAD/NAD(P)-binding domain"/>
    <property type="match status" value="1"/>
</dbReference>
<dbReference type="NCBIfam" id="TIGR02032">
    <property type="entry name" value="GG-red-SF"/>
    <property type="match status" value="1"/>
</dbReference>